<gene>
    <name evidence="2" type="ORF">ROA7023_01204</name>
</gene>
<name>A0A1Y5S722_9RHOB</name>
<dbReference type="AlphaFoldDB" id="A0A1Y5S722"/>
<dbReference type="EMBL" id="FWFZ01000004">
    <property type="protein sequence ID" value="SLN33429.1"/>
    <property type="molecule type" value="Genomic_DNA"/>
</dbReference>
<reference evidence="2 3" key="1">
    <citation type="submission" date="2017-03" db="EMBL/GenBank/DDBJ databases">
        <authorList>
            <person name="Afonso C.L."/>
            <person name="Miller P.J."/>
            <person name="Scott M.A."/>
            <person name="Spackman E."/>
            <person name="Goraichik I."/>
            <person name="Dimitrov K.M."/>
            <person name="Suarez D.L."/>
            <person name="Swayne D.E."/>
        </authorList>
    </citation>
    <scope>NUCLEOTIDE SEQUENCE [LARGE SCALE GENOMIC DNA]</scope>
    <source>
        <strain evidence="2 3">CECT 7023</strain>
    </source>
</reference>
<proteinExistence type="predicted"/>
<dbReference type="Proteomes" id="UP000193900">
    <property type="component" value="Unassembled WGS sequence"/>
</dbReference>
<sequence>MTWPIVLFFVLQGVIFLAWAALAFRTLFHLRTLAVAETGRIFPGPLTFLGAVSGWLRDPDEALPRRLLAGMTFLLFALAGISSVA</sequence>
<dbReference type="OrthoDB" id="7726121at2"/>
<keyword evidence="1" id="KW-1133">Transmembrane helix</keyword>
<keyword evidence="1" id="KW-0812">Transmembrane</keyword>
<feature type="transmembrane region" description="Helical" evidence="1">
    <location>
        <begin position="6"/>
        <end position="24"/>
    </location>
</feature>
<feature type="transmembrane region" description="Helical" evidence="1">
    <location>
        <begin position="67"/>
        <end position="84"/>
    </location>
</feature>
<accession>A0A1Y5S722</accession>
<evidence type="ECO:0000313" key="3">
    <source>
        <dbReference type="Proteomes" id="UP000193900"/>
    </source>
</evidence>
<evidence type="ECO:0000313" key="2">
    <source>
        <dbReference type="EMBL" id="SLN33429.1"/>
    </source>
</evidence>
<dbReference type="RefSeq" id="WP_085878093.1">
    <property type="nucleotide sequence ID" value="NZ_FWFZ01000004.1"/>
</dbReference>
<protein>
    <submittedName>
        <fullName evidence="2">Uncharacterized protein</fullName>
    </submittedName>
</protein>
<keyword evidence="1" id="KW-0472">Membrane</keyword>
<organism evidence="2 3">
    <name type="scientific">Roseisalinus antarcticus</name>
    <dbReference type="NCBI Taxonomy" id="254357"/>
    <lineage>
        <taxon>Bacteria</taxon>
        <taxon>Pseudomonadati</taxon>
        <taxon>Pseudomonadota</taxon>
        <taxon>Alphaproteobacteria</taxon>
        <taxon>Rhodobacterales</taxon>
        <taxon>Roseobacteraceae</taxon>
        <taxon>Roseisalinus</taxon>
    </lineage>
</organism>
<evidence type="ECO:0000256" key="1">
    <source>
        <dbReference type="SAM" id="Phobius"/>
    </source>
</evidence>
<keyword evidence="3" id="KW-1185">Reference proteome</keyword>